<dbReference type="Gene3D" id="3.40.50.200">
    <property type="entry name" value="Peptidase S8/S53 domain"/>
    <property type="match status" value="1"/>
</dbReference>
<dbReference type="PROSITE" id="PS00136">
    <property type="entry name" value="SUBTILASE_ASP"/>
    <property type="match status" value="1"/>
</dbReference>
<dbReference type="Pfam" id="PF22148">
    <property type="entry name" value="Fervidolysin_NPro-like"/>
    <property type="match status" value="1"/>
</dbReference>
<reference evidence="8 9" key="1">
    <citation type="submission" date="2023-12" db="EMBL/GenBank/DDBJ databases">
        <title>Baltic Sea Cyanobacteria.</title>
        <authorList>
            <person name="Delbaje E."/>
            <person name="Fewer D.P."/>
            <person name="Shishido T.K."/>
        </authorList>
    </citation>
    <scope>NUCLEOTIDE SEQUENCE [LARGE SCALE GENOMIC DNA]</scope>
    <source>
        <strain evidence="8 9">CCNP 1315</strain>
    </source>
</reference>
<dbReference type="InterPro" id="IPR034204">
    <property type="entry name" value="PfSUB1-like_cat_dom"/>
</dbReference>
<comment type="similarity">
    <text evidence="1 5">Belongs to the peptidase S8 family.</text>
</comment>
<dbReference type="SUPFAM" id="SSF52743">
    <property type="entry name" value="Subtilisin-like"/>
    <property type="match status" value="1"/>
</dbReference>
<organism evidence="8 9">
    <name type="scientific">Limnoraphis robusta CCNP1315</name>
    <dbReference type="NCBI Taxonomy" id="3110306"/>
    <lineage>
        <taxon>Bacteria</taxon>
        <taxon>Bacillati</taxon>
        <taxon>Cyanobacteriota</taxon>
        <taxon>Cyanophyceae</taxon>
        <taxon>Oscillatoriophycideae</taxon>
        <taxon>Oscillatoriales</taxon>
        <taxon>Sirenicapillariaceae</taxon>
        <taxon>Limnoraphis</taxon>
    </lineage>
</organism>
<sequence>TGTFVSFRLNLFGDSASADDAYFFTDEYSEVSGLASSSSSAVDVSDPGILATQPAPEVNNVPAAIIDKNAEWVEGEVIVKLRAGYDQAEAQSIAQSFGATIGSSTGSLGIQLWKIDPGTDVEAAVTALADSKLFEYVEPNYIIRVDSIEEPDATPDDPSYSQLWGLNNTGQTGGRVDADIDAPEAWDYTTGGSVVVGVIDTGVDWSHPDLAANMWRNTGEIANNGIDDDGNGYVDDYYGYDFVNNDGNPYDDHYHGTHVAGTIAASGDNGTGVTGVAWTAEIMALKFLSSSGSGTTYNAIRAVEYATQMGADITNNSWGGGGYSSGLRDAIAAAGNAGSVFIAAAGNNSTNNDSSPHYPSNYNPSNVISVASTDHNDSLSWFSNYGRTSVDLAAPGSSIYSTSPGNGYRTLSGTS</sequence>
<dbReference type="PROSITE" id="PS00137">
    <property type="entry name" value="SUBTILASE_HIS"/>
    <property type="match status" value="1"/>
</dbReference>
<evidence type="ECO:0000256" key="5">
    <source>
        <dbReference type="PROSITE-ProRule" id="PRU01240"/>
    </source>
</evidence>
<keyword evidence="2 5" id="KW-0645">Protease</keyword>
<dbReference type="PROSITE" id="PS51892">
    <property type="entry name" value="SUBTILASE"/>
    <property type="match status" value="1"/>
</dbReference>
<protein>
    <submittedName>
        <fullName evidence="8">S8 family peptidase</fullName>
        <ecNumber evidence="8">3.4.-.-</ecNumber>
    </submittedName>
</protein>
<dbReference type="Pfam" id="PF00082">
    <property type="entry name" value="Peptidase_S8"/>
    <property type="match status" value="1"/>
</dbReference>
<comment type="caution">
    <text evidence="8">The sequence shown here is derived from an EMBL/GenBank/DDBJ whole genome shotgun (WGS) entry which is preliminary data.</text>
</comment>
<dbReference type="GO" id="GO:0016787">
    <property type="term" value="F:hydrolase activity"/>
    <property type="evidence" value="ECO:0007669"/>
    <property type="project" value="UniProtKB-KW"/>
</dbReference>
<dbReference type="InterPro" id="IPR051048">
    <property type="entry name" value="Peptidase_S8/S53_subtilisin"/>
</dbReference>
<dbReference type="PANTHER" id="PTHR43399:SF4">
    <property type="entry name" value="CELL WALL-ASSOCIATED PROTEASE"/>
    <property type="match status" value="1"/>
</dbReference>
<dbReference type="InterPro" id="IPR022398">
    <property type="entry name" value="Peptidase_S8_His-AS"/>
</dbReference>
<feature type="domain" description="Peptidase S8/S53" evidence="6">
    <location>
        <begin position="192"/>
        <end position="415"/>
    </location>
</feature>
<dbReference type="InterPro" id="IPR015500">
    <property type="entry name" value="Peptidase_S8_subtilisin-rel"/>
</dbReference>
<accession>A0ABU5U9Q9</accession>
<dbReference type="InterPro" id="IPR054399">
    <property type="entry name" value="Fervidolysin-like_N_prodom"/>
</dbReference>
<evidence type="ECO:0000256" key="1">
    <source>
        <dbReference type="ARBA" id="ARBA00011073"/>
    </source>
</evidence>
<evidence type="ECO:0000256" key="3">
    <source>
        <dbReference type="ARBA" id="ARBA00022801"/>
    </source>
</evidence>
<dbReference type="CDD" id="cd07473">
    <property type="entry name" value="Peptidases_S8_Subtilisin_like"/>
    <property type="match status" value="1"/>
</dbReference>
<dbReference type="RefSeq" id="WP_323307070.1">
    <property type="nucleotide sequence ID" value="NZ_JAYGHT010000231.1"/>
</dbReference>
<keyword evidence="4 5" id="KW-0720">Serine protease</keyword>
<gene>
    <name evidence="8" type="ORF">VB854_31005</name>
</gene>
<keyword evidence="9" id="KW-1185">Reference proteome</keyword>
<feature type="active site" description="Charge relay system" evidence="5">
    <location>
        <position position="255"/>
    </location>
</feature>
<feature type="non-terminal residue" evidence="8">
    <location>
        <position position="415"/>
    </location>
</feature>
<evidence type="ECO:0000259" key="7">
    <source>
        <dbReference type="Pfam" id="PF22148"/>
    </source>
</evidence>
<dbReference type="InterPro" id="IPR000209">
    <property type="entry name" value="Peptidase_S8/S53_dom"/>
</dbReference>
<dbReference type="InterPro" id="IPR023827">
    <property type="entry name" value="Peptidase_S8_Asp-AS"/>
</dbReference>
<feature type="domain" description="Fervidolysin-like N-terminal prodomain" evidence="7">
    <location>
        <begin position="67"/>
        <end position="140"/>
    </location>
</feature>
<dbReference type="PRINTS" id="PR00723">
    <property type="entry name" value="SUBTILISIN"/>
</dbReference>
<proteinExistence type="inferred from homology"/>
<evidence type="ECO:0000313" key="8">
    <source>
        <dbReference type="EMBL" id="MEA5523368.1"/>
    </source>
</evidence>
<dbReference type="EMBL" id="JAYGHT010000231">
    <property type="protein sequence ID" value="MEA5523368.1"/>
    <property type="molecule type" value="Genomic_DNA"/>
</dbReference>
<keyword evidence="3 5" id="KW-0378">Hydrolase</keyword>
<evidence type="ECO:0000313" key="9">
    <source>
        <dbReference type="Proteomes" id="UP001301728"/>
    </source>
</evidence>
<dbReference type="PANTHER" id="PTHR43399">
    <property type="entry name" value="SUBTILISIN-RELATED"/>
    <property type="match status" value="1"/>
</dbReference>
<evidence type="ECO:0000259" key="6">
    <source>
        <dbReference type="Pfam" id="PF00082"/>
    </source>
</evidence>
<feature type="non-terminal residue" evidence="8">
    <location>
        <position position="1"/>
    </location>
</feature>
<feature type="active site" description="Charge relay system" evidence="5">
    <location>
        <position position="415"/>
    </location>
</feature>
<dbReference type="InterPro" id="IPR036852">
    <property type="entry name" value="Peptidase_S8/S53_dom_sf"/>
</dbReference>
<dbReference type="EC" id="3.4.-.-" evidence="8"/>
<dbReference type="Proteomes" id="UP001301728">
    <property type="component" value="Unassembled WGS sequence"/>
</dbReference>
<evidence type="ECO:0000256" key="4">
    <source>
        <dbReference type="ARBA" id="ARBA00022825"/>
    </source>
</evidence>
<feature type="active site" description="Charge relay system" evidence="5">
    <location>
        <position position="200"/>
    </location>
</feature>
<evidence type="ECO:0000256" key="2">
    <source>
        <dbReference type="ARBA" id="ARBA00022670"/>
    </source>
</evidence>
<name>A0ABU5U9Q9_9CYAN</name>